<sequence>MLKRITKWMYFGMLMVILMVALAGCQGGSETGGPANNGQGASPSEQGQETQNLPPDEGDPSSSPEEDEGGKPPANAPQNEVDKLMSTMTVKEKIGQLVLVGIEGTTPDDTSRKLLKEYHVGGFIFFKDNIESTEQSVQLLNDLKKANAANPVPLWLSIDEEGGRVTRFPDEYVKLPSSGEVGSRQDLELTKNVGGLIARKVSGLGLNMVFAPVLDIDSNPNNPVIGDRSFGTTAEEVSSQGIASMKGIQEKEVVPVVKHFPGHGDTSVDSHLGLPVVEHNLKRLHELELVPFQQAIDDGADVVMVAHLLMKSIDPDTPSSYSKPVITDLLREEMGFDGVVITDDMTMGAVSGNTDVGEASVQSILAGSNIVLIGHEYAQEEAVIQALTEAVDSGVISKELLNDRVRTTLELKDKYRLSDEPVKVPDVKQLNADTKAVIDQMK</sequence>
<comment type="similarity">
    <text evidence="1">Belongs to the glycosyl hydrolase 3 family.</text>
</comment>
<dbReference type="AlphaFoldDB" id="A0A163E1U1"/>
<dbReference type="PROSITE" id="PS00775">
    <property type="entry name" value="GLYCOSYL_HYDROL_F3"/>
    <property type="match status" value="1"/>
</dbReference>
<dbReference type="STRING" id="59843.A3958_24695"/>
<dbReference type="InterPro" id="IPR050226">
    <property type="entry name" value="NagZ_Beta-hexosaminidase"/>
</dbReference>
<dbReference type="GO" id="GO:0009254">
    <property type="term" value="P:peptidoglycan turnover"/>
    <property type="evidence" value="ECO:0007669"/>
    <property type="project" value="TreeGrafter"/>
</dbReference>
<dbReference type="InterPro" id="IPR036962">
    <property type="entry name" value="Glyco_hydro_3_N_sf"/>
</dbReference>
<dbReference type="Pfam" id="PF00933">
    <property type="entry name" value="Glyco_hydro_3"/>
    <property type="match status" value="1"/>
</dbReference>
<gene>
    <name evidence="7" type="ORF">AWU65_25960</name>
</gene>
<dbReference type="InterPro" id="IPR001764">
    <property type="entry name" value="Glyco_hydro_3_N"/>
</dbReference>
<proteinExistence type="inferred from homology"/>
<dbReference type="Proteomes" id="UP000076796">
    <property type="component" value="Unassembled WGS sequence"/>
</dbReference>
<feature type="region of interest" description="Disordered" evidence="4">
    <location>
        <begin position="31"/>
        <end position="79"/>
    </location>
</feature>
<dbReference type="GO" id="GO:0004553">
    <property type="term" value="F:hydrolase activity, hydrolyzing O-glycosyl compounds"/>
    <property type="evidence" value="ECO:0007669"/>
    <property type="project" value="InterPro"/>
</dbReference>
<dbReference type="OrthoDB" id="9805821at2"/>
<organism evidence="7 8">
    <name type="scientific">Paenibacillus glucanolyticus</name>
    <dbReference type="NCBI Taxonomy" id="59843"/>
    <lineage>
        <taxon>Bacteria</taxon>
        <taxon>Bacillati</taxon>
        <taxon>Bacillota</taxon>
        <taxon>Bacilli</taxon>
        <taxon>Bacillales</taxon>
        <taxon>Paenibacillaceae</taxon>
        <taxon>Paenibacillus</taxon>
    </lineage>
</organism>
<evidence type="ECO:0000256" key="1">
    <source>
        <dbReference type="ARBA" id="ARBA00005336"/>
    </source>
</evidence>
<evidence type="ECO:0000256" key="2">
    <source>
        <dbReference type="ARBA" id="ARBA00022801"/>
    </source>
</evidence>
<evidence type="ECO:0000313" key="8">
    <source>
        <dbReference type="Proteomes" id="UP000076796"/>
    </source>
</evidence>
<dbReference type="PANTHER" id="PTHR30480">
    <property type="entry name" value="BETA-HEXOSAMINIDASE-RELATED"/>
    <property type="match status" value="1"/>
</dbReference>
<evidence type="ECO:0000256" key="5">
    <source>
        <dbReference type="SAM" id="SignalP"/>
    </source>
</evidence>
<dbReference type="PANTHER" id="PTHR30480:SF16">
    <property type="entry name" value="GLYCOSIDE HYDROLASE FAMILY 3 DOMAIN PROTEIN"/>
    <property type="match status" value="1"/>
</dbReference>
<evidence type="ECO:0000313" key="7">
    <source>
        <dbReference type="EMBL" id="KZS43551.1"/>
    </source>
</evidence>
<dbReference type="NCBIfam" id="NF003740">
    <property type="entry name" value="PRK05337.1"/>
    <property type="match status" value="1"/>
</dbReference>
<feature type="signal peptide" evidence="5">
    <location>
        <begin position="1"/>
        <end position="23"/>
    </location>
</feature>
<feature type="compositionally biased region" description="Polar residues" evidence="4">
    <location>
        <begin position="34"/>
        <end position="53"/>
    </location>
</feature>
<evidence type="ECO:0000256" key="3">
    <source>
        <dbReference type="ARBA" id="ARBA00023295"/>
    </source>
</evidence>
<keyword evidence="8" id="KW-1185">Reference proteome</keyword>
<dbReference type="Gene3D" id="3.20.20.300">
    <property type="entry name" value="Glycoside hydrolase, family 3, N-terminal domain"/>
    <property type="match status" value="1"/>
</dbReference>
<feature type="compositionally biased region" description="Acidic residues" evidence="4">
    <location>
        <begin position="56"/>
        <end position="68"/>
    </location>
</feature>
<feature type="chain" id="PRO_5038529500" evidence="5">
    <location>
        <begin position="24"/>
        <end position="442"/>
    </location>
</feature>
<dbReference type="RefSeq" id="WP_063479945.1">
    <property type="nucleotide sequence ID" value="NZ_CP147845.1"/>
</dbReference>
<comment type="caution">
    <text evidence="7">The sequence shown here is derived from an EMBL/GenBank/DDBJ whole genome shotgun (WGS) entry which is preliminary data.</text>
</comment>
<accession>A0A163E1U1</accession>
<dbReference type="PROSITE" id="PS51257">
    <property type="entry name" value="PROKAR_LIPOPROTEIN"/>
    <property type="match status" value="1"/>
</dbReference>
<keyword evidence="5" id="KW-0732">Signal</keyword>
<feature type="domain" description="Glycoside hydrolase family 3 N-terminal" evidence="6">
    <location>
        <begin position="89"/>
        <end position="408"/>
    </location>
</feature>
<protein>
    <submittedName>
        <fullName evidence="7">Glycoside hydrolase family 3</fullName>
    </submittedName>
</protein>
<keyword evidence="2 7" id="KW-0378">Hydrolase</keyword>
<reference evidence="7" key="1">
    <citation type="journal article" date="2016" name="Genome Announc.">
        <title>Draft genomes of two strains of Paenibacillus glucanolyticus with capability to degrade lignocellulose.</title>
        <authorList>
            <person name="Mathews S.L."/>
            <person name="Pawlak J."/>
            <person name="Grunden A.M."/>
        </authorList>
    </citation>
    <scope>NUCLEOTIDE SEQUENCE [LARGE SCALE GENOMIC DNA]</scope>
    <source>
        <strain evidence="7">SLM1</strain>
    </source>
</reference>
<keyword evidence="3" id="KW-0326">Glycosidase</keyword>
<dbReference type="EMBL" id="LWMH01000002">
    <property type="protein sequence ID" value="KZS43551.1"/>
    <property type="molecule type" value="Genomic_DNA"/>
</dbReference>
<dbReference type="SUPFAM" id="SSF51445">
    <property type="entry name" value="(Trans)glycosidases"/>
    <property type="match status" value="1"/>
</dbReference>
<dbReference type="GeneID" id="97554956"/>
<evidence type="ECO:0000256" key="4">
    <source>
        <dbReference type="SAM" id="MobiDB-lite"/>
    </source>
</evidence>
<dbReference type="InterPro" id="IPR017853">
    <property type="entry name" value="GH"/>
</dbReference>
<dbReference type="GO" id="GO:0005975">
    <property type="term" value="P:carbohydrate metabolic process"/>
    <property type="evidence" value="ECO:0007669"/>
    <property type="project" value="InterPro"/>
</dbReference>
<name>A0A163E1U1_9BACL</name>
<evidence type="ECO:0000259" key="6">
    <source>
        <dbReference type="Pfam" id="PF00933"/>
    </source>
</evidence>
<dbReference type="InterPro" id="IPR019800">
    <property type="entry name" value="Glyco_hydro_3_AS"/>
</dbReference>